<dbReference type="InterPro" id="IPR043130">
    <property type="entry name" value="CDP-OH_PTrfase_TM_dom"/>
</dbReference>
<dbReference type="Pfam" id="PF01066">
    <property type="entry name" value="CDP-OH_P_transf"/>
    <property type="match status" value="1"/>
</dbReference>
<dbReference type="eggNOG" id="COG0558">
    <property type="taxonomic scope" value="Bacteria"/>
</dbReference>
<protein>
    <recommendedName>
        <fullName evidence="4">CDP-alcohol phosphatidyltransferase</fullName>
    </recommendedName>
</protein>
<reference evidence="3" key="1">
    <citation type="journal article" date="2014" name="Sci. Data">
        <title>Genomes of diverse isolates of the marine cyanobacterium Prochlorococcus.</title>
        <authorList>
            <person name="Biller S."/>
            <person name="Berube P."/>
            <person name="Thompson J."/>
            <person name="Kelly L."/>
            <person name="Roggensack S."/>
            <person name="Awad L."/>
            <person name="Roache-Johnson K."/>
            <person name="Ding H."/>
            <person name="Giovannoni S.J."/>
            <person name="Moore L.R."/>
            <person name="Chisholm S.W."/>
        </authorList>
    </citation>
    <scope>NUCLEOTIDE SEQUENCE [LARGE SCALE GENOMIC DNA]</scope>
    <source>
        <strain evidence="3">SB</strain>
    </source>
</reference>
<feature type="transmembrane region" description="Helical" evidence="1">
    <location>
        <begin position="138"/>
        <end position="157"/>
    </location>
</feature>
<dbReference type="Gene3D" id="1.20.120.1760">
    <property type="match status" value="1"/>
</dbReference>
<dbReference type="InterPro" id="IPR000462">
    <property type="entry name" value="CDP-OH_P_trans"/>
</dbReference>
<keyword evidence="1" id="KW-1133">Transmembrane helix</keyword>
<dbReference type="AlphaFoldDB" id="A0A0A2B8Y7"/>
<dbReference type="OrthoDB" id="9785831at2"/>
<evidence type="ECO:0000313" key="2">
    <source>
        <dbReference type="EMBL" id="KGG09064.1"/>
    </source>
</evidence>
<dbReference type="GO" id="GO:0016020">
    <property type="term" value="C:membrane"/>
    <property type="evidence" value="ECO:0007669"/>
    <property type="project" value="InterPro"/>
</dbReference>
<feature type="transmembrane region" description="Helical" evidence="1">
    <location>
        <begin position="251"/>
        <end position="276"/>
    </location>
</feature>
<evidence type="ECO:0000313" key="3">
    <source>
        <dbReference type="Proteomes" id="UP000030345"/>
    </source>
</evidence>
<proteinExistence type="predicted"/>
<name>A0A0A2B8Y7_PROMR</name>
<evidence type="ECO:0008006" key="4">
    <source>
        <dbReference type="Google" id="ProtNLM"/>
    </source>
</evidence>
<keyword evidence="1" id="KW-0812">Transmembrane</keyword>
<dbReference type="EMBL" id="JNAS01000002">
    <property type="protein sequence ID" value="KGG09064.1"/>
    <property type="molecule type" value="Genomic_DNA"/>
</dbReference>
<dbReference type="Proteomes" id="UP000030345">
    <property type="component" value="Unassembled WGS sequence"/>
</dbReference>
<dbReference type="GO" id="GO:0008654">
    <property type="term" value="P:phospholipid biosynthetic process"/>
    <property type="evidence" value="ECO:0007669"/>
    <property type="project" value="InterPro"/>
</dbReference>
<accession>A0A0A2B8Y7</accession>
<gene>
    <name evidence="2" type="ORF">EV02_1743</name>
</gene>
<keyword evidence="1" id="KW-0472">Membrane</keyword>
<comment type="caution">
    <text evidence="2">The sequence shown here is derived from an EMBL/GenBank/DDBJ whole genome shotgun (WGS) entry which is preliminary data.</text>
</comment>
<sequence length="298" mass="35081">MGIRNIKNFSQFKSLVFPPEKLLIDPYLSRFYRPFSLRLSWFLYRTKITPNFVTILQIIIGLLSCLFISVNLSKEAMLIGVLVLHFAYLLDCVDGEIARAKQMDSLEGLFLDKFAHAITMPSIFMAVTLHYSEFAMNLSFPLLVVSFFSSLCTFNPVNRLITTIVQQLMTKKEFKQYDLEKYQKNKSSQNEIDEIEFVEDEFFIPNKKKKIKKIIKSSLFKFGKQFFRHVTYLFYITILVFLEFINIPPIILIFLWLILVLLVISKEILGLYLVLFRNIILKRYLKTISKTQFIYDSN</sequence>
<dbReference type="STRING" id="59926.EV02_1743"/>
<dbReference type="RefSeq" id="WP_152556890.1">
    <property type="nucleotide sequence ID" value="NZ_CP138981.1"/>
</dbReference>
<feature type="transmembrane region" description="Helical" evidence="1">
    <location>
        <begin position="48"/>
        <end position="70"/>
    </location>
</feature>
<organism evidence="2 3">
    <name type="scientific">Prochlorococcus marinus str. SB</name>
    <dbReference type="NCBI Taxonomy" id="59926"/>
    <lineage>
        <taxon>Bacteria</taxon>
        <taxon>Bacillati</taxon>
        <taxon>Cyanobacteriota</taxon>
        <taxon>Cyanophyceae</taxon>
        <taxon>Synechococcales</taxon>
        <taxon>Prochlorococcaceae</taxon>
        <taxon>Prochlorococcus</taxon>
    </lineage>
</organism>
<dbReference type="GO" id="GO:0016780">
    <property type="term" value="F:phosphotransferase activity, for other substituted phosphate groups"/>
    <property type="evidence" value="ECO:0007669"/>
    <property type="project" value="InterPro"/>
</dbReference>
<feature type="transmembrane region" description="Helical" evidence="1">
    <location>
        <begin position="226"/>
        <end position="245"/>
    </location>
</feature>
<evidence type="ECO:0000256" key="1">
    <source>
        <dbReference type="SAM" id="Phobius"/>
    </source>
</evidence>